<evidence type="ECO:0000313" key="2">
    <source>
        <dbReference type="Proteomes" id="UP000703269"/>
    </source>
</evidence>
<protein>
    <submittedName>
        <fullName evidence="1">Uncharacterized protein</fullName>
    </submittedName>
</protein>
<gene>
    <name evidence="1" type="ORF">PsYK624_056100</name>
</gene>
<proteinExistence type="predicted"/>
<dbReference type="Proteomes" id="UP000703269">
    <property type="component" value="Unassembled WGS sequence"/>
</dbReference>
<evidence type="ECO:0000313" key="1">
    <source>
        <dbReference type="EMBL" id="GJE89508.1"/>
    </source>
</evidence>
<organism evidence="1 2">
    <name type="scientific">Phanerochaete sordida</name>
    <dbReference type="NCBI Taxonomy" id="48140"/>
    <lineage>
        <taxon>Eukaryota</taxon>
        <taxon>Fungi</taxon>
        <taxon>Dikarya</taxon>
        <taxon>Basidiomycota</taxon>
        <taxon>Agaricomycotina</taxon>
        <taxon>Agaricomycetes</taxon>
        <taxon>Polyporales</taxon>
        <taxon>Phanerochaetaceae</taxon>
        <taxon>Phanerochaete</taxon>
    </lineage>
</organism>
<accession>A0A9P3G5D6</accession>
<reference evidence="1 2" key="1">
    <citation type="submission" date="2021-08" db="EMBL/GenBank/DDBJ databases">
        <title>Draft Genome Sequence of Phanerochaete sordida strain YK-624.</title>
        <authorList>
            <person name="Mori T."/>
            <person name="Dohra H."/>
            <person name="Suzuki T."/>
            <person name="Kawagishi H."/>
            <person name="Hirai H."/>
        </authorList>
    </citation>
    <scope>NUCLEOTIDE SEQUENCE [LARGE SCALE GENOMIC DNA]</scope>
    <source>
        <strain evidence="1 2">YK-624</strain>
    </source>
</reference>
<keyword evidence="2" id="KW-1185">Reference proteome</keyword>
<sequence>MPSSSVRHALRQTTSTAGCKTYYPQRLADRLETHTCLLLPVPRRLDAAAHIAKPTRGSTPRQHPPCPSVLCVSRVPSPVSADTTSLAPALEDPIDACDRRLTYAGAKSVCGQVLACAAQQSSLCRLDASSLRVWQLSGGGTR</sequence>
<name>A0A9P3G5D6_9APHY</name>
<comment type="caution">
    <text evidence="1">The sequence shown here is derived from an EMBL/GenBank/DDBJ whole genome shotgun (WGS) entry which is preliminary data.</text>
</comment>
<dbReference type="EMBL" id="BPQB01000013">
    <property type="protein sequence ID" value="GJE89508.1"/>
    <property type="molecule type" value="Genomic_DNA"/>
</dbReference>
<dbReference type="AlphaFoldDB" id="A0A9P3G5D6"/>